<dbReference type="EMBL" id="LAXI01000005">
    <property type="protein sequence ID" value="KRS18001.1"/>
    <property type="molecule type" value="Genomic_DNA"/>
</dbReference>
<evidence type="ECO:0000256" key="1">
    <source>
        <dbReference type="SAM" id="Phobius"/>
    </source>
</evidence>
<sequence length="296" mass="32220">MDKILVHLLLLDEFQIVALAGGLAIAGGGLGALFLKVRIPLRRVGYLWFLAGLNLALAIAQMGWLYLPPATEAGFFSALLIGLYGSFLLFGVGVYYASAARSNDICGRARMAWMGFVPLVNLVLVFRRGGAMNAETGDRPGLPRYVYDPLLVIGALAVFSLSQRLVDDAMDTPPWQPGDSPALEKLLVSTRTLEQSFAIEAEASSQTLPLRIDEITVLTAMRAEGDTLYMTFEIEDETITGLNPEFEPLIAEWQCTPDTFATDLARGGRIMSIYKGADGQVIAEYEITQEDCDTAI</sequence>
<feature type="transmembrane region" description="Helical" evidence="1">
    <location>
        <begin position="109"/>
        <end position="126"/>
    </location>
</feature>
<reference evidence="3 5" key="2">
    <citation type="submission" date="2018-08" db="EMBL/GenBank/DDBJ databases">
        <title>Genetic Globetrotter - A new plasmid hitch-hiking vast phylogenetic and geographic distances.</title>
        <authorList>
            <person name="Vollmers J."/>
            <person name="Petersen J."/>
        </authorList>
    </citation>
    <scope>NUCLEOTIDE SEQUENCE [LARGE SCALE GENOMIC DNA]</scope>
    <source>
        <strain evidence="3 5">DSM 26383</strain>
    </source>
</reference>
<gene>
    <name evidence="3" type="ORF">RIdsm_02987</name>
    <name evidence="2" type="ORF">XM52_10635</name>
</gene>
<dbReference type="Proteomes" id="UP000051401">
    <property type="component" value="Unassembled WGS sequence"/>
</dbReference>
<feature type="transmembrane region" description="Helical" evidence="1">
    <location>
        <begin position="47"/>
        <end position="67"/>
    </location>
</feature>
<evidence type="ECO:0000313" key="3">
    <source>
        <dbReference type="EMBL" id="QEW27177.1"/>
    </source>
</evidence>
<keyword evidence="1" id="KW-0472">Membrane</keyword>
<feature type="transmembrane region" description="Helical" evidence="1">
    <location>
        <begin position="146"/>
        <end position="166"/>
    </location>
</feature>
<dbReference type="OrthoDB" id="7876783at2"/>
<evidence type="ECO:0000313" key="5">
    <source>
        <dbReference type="Proteomes" id="UP000325785"/>
    </source>
</evidence>
<dbReference type="RefSeq" id="WP_057816064.1">
    <property type="nucleotide sequence ID" value="NZ_CP031598.1"/>
</dbReference>
<name>A0A0T5PAD1_9RHOB</name>
<evidence type="ECO:0000313" key="2">
    <source>
        <dbReference type="EMBL" id="KRS18001.1"/>
    </source>
</evidence>
<feature type="transmembrane region" description="Helical" evidence="1">
    <location>
        <begin position="14"/>
        <end position="35"/>
    </location>
</feature>
<dbReference type="EMBL" id="CP031598">
    <property type="protein sequence ID" value="QEW27177.1"/>
    <property type="molecule type" value="Genomic_DNA"/>
</dbReference>
<protein>
    <submittedName>
        <fullName evidence="2">Uncharacterized protein</fullName>
    </submittedName>
</protein>
<dbReference type="Proteomes" id="UP000325785">
    <property type="component" value="Chromosome"/>
</dbReference>
<keyword evidence="1" id="KW-0812">Transmembrane</keyword>
<dbReference type="AlphaFoldDB" id="A0A0T5PAD1"/>
<evidence type="ECO:0000313" key="4">
    <source>
        <dbReference type="Proteomes" id="UP000051401"/>
    </source>
</evidence>
<keyword evidence="4" id="KW-1185">Reference proteome</keyword>
<reference evidence="2 4" key="1">
    <citation type="submission" date="2015-04" db="EMBL/GenBank/DDBJ databases">
        <title>The draft genome sequence of Roseovarius indicus B108T.</title>
        <authorList>
            <person name="Li G."/>
            <person name="Lai Q."/>
            <person name="Shao Z."/>
            <person name="Yan P."/>
        </authorList>
    </citation>
    <scope>NUCLEOTIDE SEQUENCE [LARGE SCALE GENOMIC DNA]</scope>
    <source>
        <strain evidence="2 4">B108</strain>
    </source>
</reference>
<keyword evidence="1" id="KW-1133">Transmembrane helix</keyword>
<accession>A0A0T5PAD1</accession>
<organism evidence="2 4">
    <name type="scientific">Roseovarius indicus</name>
    <dbReference type="NCBI Taxonomy" id="540747"/>
    <lineage>
        <taxon>Bacteria</taxon>
        <taxon>Pseudomonadati</taxon>
        <taxon>Pseudomonadota</taxon>
        <taxon>Alphaproteobacteria</taxon>
        <taxon>Rhodobacterales</taxon>
        <taxon>Roseobacteraceae</taxon>
        <taxon>Roseovarius</taxon>
    </lineage>
</organism>
<proteinExistence type="predicted"/>
<dbReference type="PATRIC" id="fig|540747.5.peg.5052"/>
<dbReference type="KEGG" id="rid:RIdsm_02987"/>
<feature type="transmembrane region" description="Helical" evidence="1">
    <location>
        <begin position="73"/>
        <end position="97"/>
    </location>
</feature>